<dbReference type="AlphaFoldDB" id="A0A7W3YEQ4"/>
<name>A0A7W3YEQ4_9GAMM</name>
<keyword evidence="3" id="KW-1185">Reference proteome</keyword>
<evidence type="ECO:0008006" key="4">
    <source>
        <dbReference type="Google" id="ProtNLM"/>
    </source>
</evidence>
<dbReference type="Proteomes" id="UP000552587">
    <property type="component" value="Unassembled WGS sequence"/>
</dbReference>
<keyword evidence="1" id="KW-1133">Transmembrane helix</keyword>
<protein>
    <recommendedName>
        <fullName evidence="4">DUF3619 family protein</fullName>
    </recommendedName>
</protein>
<evidence type="ECO:0000256" key="1">
    <source>
        <dbReference type="SAM" id="Phobius"/>
    </source>
</evidence>
<sequence>MSARHEIPHDRGDAAFDQAARDLHQASLAHLQPATATRLRAARRAGGRTATHGIRHWGLAGVAAAVCALAVGWLALPTAPDAPPQTTAGAPMPDNALATALADAEAEAALVPFDEDPDFYLWLAANDDVRPSILER</sequence>
<dbReference type="RefSeq" id="WP_182669223.1">
    <property type="nucleotide sequence ID" value="NZ_JACHTE010000005.1"/>
</dbReference>
<comment type="caution">
    <text evidence="2">The sequence shown here is derived from an EMBL/GenBank/DDBJ whole genome shotgun (WGS) entry which is preliminary data.</text>
</comment>
<organism evidence="2 3">
    <name type="scientific">Marilutibacter penaei</name>
    <dbReference type="NCBI Taxonomy" id="2759900"/>
    <lineage>
        <taxon>Bacteria</taxon>
        <taxon>Pseudomonadati</taxon>
        <taxon>Pseudomonadota</taxon>
        <taxon>Gammaproteobacteria</taxon>
        <taxon>Lysobacterales</taxon>
        <taxon>Lysobacteraceae</taxon>
        <taxon>Marilutibacter</taxon>
    </lineage>
</organism>
<accession>A0A7W3YEQ4</accession>
<feature type="transmembrane region" description="Helical" evidence="1">
    <location>
        <begin position="57"/>
        <end position="76"/>
    </location>
</feature>
<reference evidence="2 3" key="1">
    <citation type="submission" date="2020-07" db="EMBL/GenBank/DDBJ databases">
        <authorList>
            <person name="Xu S."/>
            <person name="Li A."/>
        </authorList>
    </citation>
    <scope>NUCLEOTIDE SEQUENCE [LARGE SCALE GENOMIC DNA]</scope>
    <source>
        <strain evidence="2 3">SG-8</strain>
    </source>
</reference>
<gene>
    <name evidence="2" type="ORF">H4F99_08050</name>
</gene>
<evidence type="ECO:0000313" key="2">
    <source>
        <dbReference type="EMBL" id="MBB1088441.1"/>
    </source>
</evidence>
<keyword evidence="1" id="KW-0812">Transmembrane</keyword>
<dbReference type="EMBL" id="JACHTE010000005">
    <property type="protein sequence ID" value="MBB1088441.1"/>
    <property type="molecule type" value="Genomic_DNA"/>
</dbReference>
<proteinExistence type="predicted"/>
<evidence type="ECO:0000313" key="3">
    <source>
        <dbReference type="Proteomes" id="UP000552587"/>
    </source>
</evidence>
<keyword evidence="1" id="KW-0472">Membrane</keyword>